<reference evidence="4 5" key="1">
    <citation type="journal article" date="2019" name="Int. J. Syst. Evol. Microbiol.">
        <title>The Global Catalogue of Microorganisms (GCM) 10K type strain sequencing project: providing services to taxonomists for standard genome sequencing and annotation.</title>
        <authorList>
            <consortium name="The Broad Institute Genomics Platform"/>
            <consortium name="The Broad Institute Genome Sequencing Center for Infectious Disease"/>
            <person name="Wu L."/>
            <person name="Ma J."/>
        </authorList>
    </citation>
    <scope>NUCLEOTIDE SEQUENCE [LARGE SCALE GENOMIC DNA]</scope>
    <source>
        <strain evidence="4 5">JCM 14718</strain>
    </source>
</reference>
<evidence type="ECO:0000313" key="5">
    <source>
        <dbReference type="Proteomes" id="UP001500618"/>
    </source>
</evidence>
<dbReference type="InterPro" id="IPR001638">
    <property type="entry name" value="Solute-binding_3/MltF_N"/>
</dbReference>
<dbReference type="CDD" id="cd13530">
    <property type="entry name" value="PBP2_peptides_like"/>
    <property type="match status" value="1"/>
</dbReference>
<sequence>MNAALPRRRFILATVATFAALSTAACGGASGAGRNELGTITAGQLKLAFRSDDKPTSFVQDGKPAGFMIELTQAMAKKMGVTVSYVSTDFASMLPNVRNHTYDSAAFGTLVTPPRQQVTDFTSAVSFGQAQLISRKSAQLPTIQSANGKTVAITRGSELIPLLQKQMPGITVKEFPNIAASANALTAHQVDGLFTGTTTTAQLLTQHPDFSASPAITTAQTSFPVAKDRPALKKALNSALTAIIADGTYTKLFAKWNPPGVLIPASMLAAYPGMHQRPAGS</sequence>
<dbReference type="PANTHER" id="PTHR35936">
    <property type="entry name" value="MEMBRANE-BOUND LYTIC MUREIN TRANSGLYCOSYLASE F"/>
    <property type="match status" value="1"/>
</dbReference>
<feature type="signal peptide" evidence="2">
    <location>
        <begin position="1"/>
        <end position="24"/>
    </location>
</feature>
<dbReference type="PROSITE" id="PS51318">
    <property type="entry name" value="TAT"/>
    <property type="match status" value="1"/>
</dbReference>
<protein>
    <recommendedName>
        <fullName evidence="3">Solute-binding protein family 3/N-terminal domain-containing protein</fullName>
    </recommendedName>
</protein>
<feature type="chain" id="PRO_5045547429" description="Solute-binding protein family 3/N-terminal domain-containing protein" evidence="2">
    <location>
        <begin position="25"/>
        <end position="281"/>
    </location>
</feature>
<evidence type="ECO:0000259" key="3">
    <source>
        <dbReference type="SMART" id="SM00062"/>
    </source>
</evidence>
<evidence type="ECO:0000256" key="2">
    <source>
        <dbReference type="SAM" id="SignalP"/>
    </source>
</evidence>
<dbReference type="Gene3D" id="3.40.190.10">
    <property type="entry name" value="Periplasmic binding protein-like II"/>
    <property type="match status" value="2"/>
</dbReference>
<evidence type="ECO:0000256" key="1">
    <source>
        <dbReference type="ARBA" id="ARBA00022729"/>
    </source>
</evidence>
<keyword evidence="1 2" id="KW-0732">Signal</keyword>
<proteinExistence type="predicted"/>
<keyword evidence="5" id="KW-1185">Reference proteome</keyword>
<dbReference type="SMART" id="SM00062">
    <property type="entry name" value="PBPb"/>
    <property type="match status" value="1"/>
</dbReference>
<accession>A0ABN2IY12</accession>
<evidence type="ECO:0000313" key="4">
    <source>
        <dbReference type="EMBL" id="GAA1713722.1"/>
    </source>
</evidence>
<dbReference type="Proteomes" id="UP001500618">
    <property type="component" value="Unassembled WGS sequence"/>
</dbReference>
<dbReference type="SUPFAM" id="SSF53850">
    <property type="entry name" value="Periplasmic binding protein-like II"/>
    <property type="match status" value="1"/>
</dbReference>
<feature type="domain" description="Solute-binding protein family 3/N-terminal" evidence="3">
    <location>
        <begin position="44"/>
        <end position="260"/>
    </location>
</feature>
<gene>
    <name evidence="4" type="ORF">GCM10009765_73500</name>
</gene>
<dbReference type="InterPro" id="IPR006311">
    <property type="entry name" value="TAT_signal"/>
</dbReference>
<organism evidence="4 5">
    <name type="scientific">Fodinicola feengrottensis</name>
    <dbReference type="NCBI Taxonomy" id="435914"/>
    <lineage>
        <taxon>Bacteria</taxon>
        <taxon>Bacillati</taxon>
        <taxon>Actinomycetota</taxon>
        <taxon>Actinomycetes</taxon>
        <taxon>Mycobacteriales</taxon>
        <taxon>Fodinicola</taxon>
    </lineage>
</organism>
<name>A0ABN2IY12_9ACTN</name>
<dbReference type="PROSITE" id="PS51257">
    <property type="entry name" value="PROKAR_LIPOPROTEIN"/>
    <property type="match status" value="1"/>
</dbReference>
<comment type="caution">
    <text evidence="4">The sequence shown here is derived from an EMBL/GenBank/DDBJ whole genome shotgun (WGS) entry which is preliminary data.</text>
</comment>
<dbReference type="Pfam" id="PF00497">
    <property type="entry name" value="SBP_bac_3"/>
    <property type="match status" value="1"/>
</dbReference>
<dbReference type="RefSeq" id="WP_163568896.1">
    <property type="nucleotide sequence ID" value="NZ_BAAANY010000038.1"/>
</dbReference>
<dbReference type="EMBL" id="BAAANY010000038">
    <property type="protein sequence ID" value="GAA1713722.1"/>
    <property type="molecule type" value="Genomic_DNA"/>
</dbReference>